<evidence type="ECO:0000256" key="1">
    <source>
        <dbReference type="SAM" id="MobiDB-lite"/>
    </source>
</evidence>
<proteinExistence type="predicted"/>
<name>A0A8X7C6U5_9ARAC</name>
<dbReference type="Proteomes" id="UP000886998">
    <property type="component" value="Unassembled WGS sequence"/>
</dbReference>
<evidence type="ECO:0000313" key="3">
    <source>
        <dbReference type="Proteomes" id="UP000886998"/>
    </source>
</evidence>
<feature type="region of interest" description="Disordered" evidence="1">
    <location>
        <begin position="98"/>
        <end position="137"/>
    </location>
</feature>
<feature type="compositionally biased region" description="Basic and acidic residues" evidence="1">
    <location>
        <begin position="1"/>
        <end position="10"/>
    </location>
</feature>
<organism evidence="2 3">
    <name type="scientific">Trichonephila inaurata madagascariensis</name>
    <dbReference type="NCBI Taxonomy" id="2747483"/>
    <lineage>
        <taxon>Eukaryota</taxon>
        <taxon>Metazoa</taxon>
        <taxon>Ecdysozoa</taxon>
        <taxon>Arthropoda</taxon>
        <taxon>Chelicerata</taxon>
        <taxon>Arachnida</taxon>
        <taxon>Araneae</taxon>
        <taxon>Araneomorphae</taxon>
        <taxon>Entelegynae</taxon>
        <taxon>Araneoidea</taxon>
        <taxon>Nephilidae</taxon>
        <taxon>Trichonephila</taxon>
        <taxon>Trichonephila inaurata</taxon>
    </lineage>
</organism>
<keyword evidence="3" id="KW-1185">Reference proteome</keyword>
<reference evidence="2" key="1">
    <citation type="submission" date="2020-08" db="EMBL/GenBank/DDBJ databases">
        <title>Multicomponent nature underlies the extraordinary mechanical properties of spider dragline silk.</title>
        <authorList>
            <person name="Kono N."/>
            <person name="Nakamura H."/>
            <person name="Mori M."/>
            <person name="Yoshida Y."/>
            <person name="Ohtoshi R."/>
            <person name="Malay A.D."/>
            <person name="Moran D.A.P."/>
            <person name="Tomita M."/>
            <person name="Numata K."/>
            <person name="Arakawa K."/>
        </authorList>
    </citation>
    <scope>NUCLEOTIDE SEQUENCE</scope>
</reference>
<sequence length="247" mass="26359">GTGGTVEREAAGGSSATGGGSETYHFSTGPLTFYPPSNFQYYGGKGRNSGSGGSGWNGGEYYYYYNSGPWVFYPLNSTSSYQYNSYGGSGGAGGNGGTGGSVGNGGTWGSGGNGGTWGSGGNGGTWGSGGNEGTWNSRWRTWNSGKWRNMEFWRKWRNMEFWKMEEHGILENGEHGILEEHVSRGNGGCRETGGTWGNDDGALVELEEHGGVGEKVELLVLDKMQEVIVLAEMEILGIILKYIMKLE</sequence>
<dbReference type="EMBL" id="BMAV01012718">
    <property type="protein sequence ID" value="GFY59641.1"/>
    <property type="molecule type" value="Genomic_DNA"/>
</dbReference>
<comment type="caution">
    <text evidence="2">The sequence shown here is derived from an EMBL/GenBank/DDBJ whole genome shotgun (WGS) entry which is preliminary data.</text>
</comment>
<feature type="compositionally biased region" description="Gly residues" evidence="1">
    <location>
        <begin position="98"/>
        <end position="132"/>
    </location>
</feature>
<evidence type="ECO:0000313" key="2">
    <source>
        <dbReference type="EMBL" id="GFY59641.1"/>
    </source>
</evidence>
<dbReference type="AlphaFoldDB" id="A0A8X7C6U5"/>
<feature type="non-terminal residue" evidence="2">
    <location>
        <position position="1"/>
    </location>
</feature>
<feature type="region of interest" description="Disordered" evidence="1">
    <location>
        <begin position="1"/>
        <end position="22"/>
    </location>
</feature>
<protein>
    <submittedName>
        <fullName evidence="2">Uncharacterized protein</fullName>
    </submittedName>
</protein>
<gene>
    <name evidence="2" type="ORF">TNIN_370311</name>
</gene>
<accession>A0A8X7C6U5</accession>